<dbReference type="GO" id="GO:0005507">
    <property type="term" value="F:copper ion binding"/>
    <property type="evidence" value="ECO:0007669"/>
    <property type="project" value="TreeGrafter"/>
</dbReference>
<dbReference type="SUPFAM" id="SSF56784">
    <property type="entry name" value="HAD-like"/>
    <property type="match status" value="1"/>
</dbReference>
<dbReference type="Gene3D" id="3.40.50.1000">
    <property type="entry name" value="HAD superfamily/HAD-like"/>
    <property type="match status" value="1"/>
</dbReference>
<evidence type="ECO:0000259" key="16">
    <source>
        <dbReference type="PROSITE" id="PS50846"/>
    </source>
</evidence>
<dbReference type="NCBIfam" id="TIGR01511">
    <property type="entry name" value="ATPase-IB1_Cu"/>
    <property type="match status" value="1"/>
</dbReference>
<keyword evidence="13" id="KW-0406">Ion transport</keyword>
<dbReference type="InterPro" id="IPR023299">
    <property type="entry name" value="ATPase_P-typ_cyto_dom_N"/>
</dbReference>
<evidence type="ECO:0000256" key="9">
    <source>
        <dbReference type="ARBA" id="ARBA00022840"/>
    </source>
</evidence>
<dbReference type="InterPro" id="IPR023214">
    <property type="entry name" value="HAD_sf"/>
</dbReference>
<keyword evidence="11" id="KW-1278">Translocase</keyword>
<evidence type="ECO:0000313" key="17">
    <source>
        <dbReference type="EMBL" id="MTH77405.1"/>
    </source>
</evidence>
<evidence type="ECO:0000256" key="1">
    <source>
        <dbReference type="ARBA" id="ARBA00004651"/>
    </source>
</evidence>
<dbReference type="EMBL" id="WMIE01000002">
    <property type="protein sequence ID" value="MTH77405.1"/>
    <property type="molecule type" value="Genomic_DNA"/>
</dbReference>
<evidence type="ECO:0000256" key="6">
    <source>
        <dbReference type="ARBA" id="ARBA00022692"/>
    </source>
</evidence>
<dbReference type="GO" id="GO:0043682">
    <property type="term" value="F:P-type divalent copper transporter activity"/>
    <property type="evidence" value="ECO:0007669"/>
    <property type="project" value="TreeGrafter"/>
</dbReference>
<feature type="transmembrane region" description="Helical" evidence="15">
    <location>
        <begin position="118"/>
        <end position="139"/>
    </location>
</feature>
<dbReference type="SUPFAM" id="SSF55008">
    <property type="entry name" value="HMA, heavy metal-associated domain"/>
    <property type="match status" value="1"/>
</dbReference>
<dbReference type="OrthoDB" id="9807843at2"/>
<organism evidence="17 18">
    <name type="scientific">Paracoccus aestuariivivens</name>
    <dbReference type="NCBI Taxonomy" id="1820333"/>
    <lineage>
        <taxon>Bacteria</taxon>
        <taxon>Pseudomonadati</taxon>
        <taxon>Pseudomonadota</taxon>
        <taxon>Alphaproteobacteria</taxon>
        <taxon>Rhodobacterales</taxon>
        <taxon>Paracoccaceae</taxon>
        <taxon>Paracoccus</taxon>
    </lineage>
</organism>
<evidence type="ECO:0000256" key="14">
    <source>
        <dbReference type="ARBA" id="ARBA00023136"/>
    </source>
</evidence>
<dbReference type="InterPro" id="IPR017969">
    <property type="entry name" value="Heavy-metal-associated_CS"/>
</dbReference>
<dbReference type="EC" id="3.6.3.3" evidence="17"/>
<dbReference type="AlphaFoldDB" id="A0A6L6J879"/>
<dbReference type="InterPro" id="IPR027256">
    <property type="entry name" value="P-typ_ATPase_IB"/>
</dbReference>
<keyword evidence="9 15" id="KW-0067">ATP-binding</keyword>
<dbReference type="InterPro" id="IPR036412">
    <property type="entry name" value="HAD-like_sf"/>
</dbReference>
<feature type="domain" description="HMA" evidence="16">
    <location>
        <begin position="35"/>
        <end position="99"/>
    </location>
</feature>
<dbReference type="PANTHER" id="PTHR43520">
    <property type="entry name" value="ATP7, ISOFORM B"/>
    <property type="match status" value="1"/>
</dbReference>
<feature type="transmembrane region" description="Helical" evidence="15">
    <location>
        <begin position="688"/>
        <end position="704"/>
    </location>
</feature>
<dbReference type="PROSITE" id="PS00154">
    <property type="entry name" value="ATPASE_E1_E2"/>
    <property type="match status" value="1"/>
</dbReference>
<dbReference type="Proteomes" id="UP000478183">
    <property type="component" value="Unassembled WGS sequence"/>
</dbReference>
<feature type="transmembrane region" description="Helical" evidence="15">
    <location>
        <begin position="151"/>
        <end position="171"/>
    </location>
</feature>
<keyword evidence="5" id="KW-0597">Phosphoprotein</keyword>
<evidence type="ECO:0000256" key="15">
    <source>
        <dbReference type="RuleBase" id="RU362081"/>
    </source>
</evidence>
<keyword evidence="8 15" id="KW-0547">Nucleotide-binding</keyword>
<dbReference type="InterPro" id="IPR018303">
    <property type="entry name" value="ATPase_P-typ_P_site"/>
</dbReference>
<accession>A0A6L6J879</accession>
<dbReference type="InterPro" id="IPR008250">
    <property type="entry name" value="ATPase_P-typ_transduc_dom_A_sf"/>
</dbReference>
<evidence type="ECO:0000256" key="11">
    <source>
        <dbReference type="ARBA" id="ARBA00022967"/>
    </source>
</evidence>
<keyword evidence="7 15" id="KW-0479">Metal-binding</keyword>
<dbReference type="InterPro" id="IPR006121">
    <property type="entry name" value="HMA_dom"/>
</dbReference>
<sequence>MSDASLHDARLSACPACDAAPLARQLADRAGAVQPDLILSLPTIHCATCISDVEGALRRHSGVRDARVNLTLRRVTVDAPGLEAQELINVVERAGYEAHELDPAALSASVADRQGRDILMRIGVSGFAMMNIMILSVAVWSGAEAATRDMFHFISGAIALPTVAFAGQPFFSSAWRSLRAGRLGMDVPISLALILASAISVFETIYSGHHAYFDAAVMLCFFLLIGRYLDYRTRAVARSAAEELTALEVPRAFRITPSGDEAVPIADLVPGDLIRLRPGARVPADGEIVQGTSDIDRSLLTGESIPVPAAPGMALSAGEGNLTGQMIMRVTAAGRDSSLARLTALVAAAESARGRYTSLAERASRLYSPMVHLLAFASFLGWFWVTRDLRHAVNIAAAVLIITCPCALGLAVPTVVTAASGRLFRRGLLIKDGTALERLAEVDTVVFDKTGTLTMGVPQLVSLDPLPVALRPFALVLAQGSSHPLAQALAQAVLKDGVSAAQVTDLRELPGDGVSALAKGVPIRLGRAEWLGASHGDATLSASWFQMGDSPAIRLEFADRLRPGAKDCVAQILQSGRRVLLLSGDAPPVVRDLADRLEIKDWRAGISPQGKAEAVRALSDQGQKVLMVGDGLNDTAALSVAHVSLSPASALDAARTASDMVMLGNDLAPVAEALAVARRARSRIKENFGISILYNIVAVPFAILGFATPLMAALAMSLSSISVTLNALRLR</sequence>
<keyword evidence="6 15" id="KW-0812">Transmembrane</keyword>
<dbReference type="PROSITE" id="PS01047">
    <property type="entry name" value="HMA_1"/>
    <property type="match status" value="1"/>
</dbReference>
<reference evidence="17 18" key="1">
    <citation type="submission" date="2019-11" db="EMBL/GenBank/DDBJ databases">
        <authorList>
            <person name="Dong K."/>
        </authorList>
    </citation>
    <scope>NUCLEOTIDE SEQUENCE [LARGE SCALE GENOMIC DNA]</scope>
    <source>
        <strain evidence="17 18">NBRC 111993</strain>
    </source>
</reference>
<keyword evidence="12 15" id="KW-1133">Transmembrane helix</keyword>
<dbReference type="RefSeq" id="WP_155094774.1">
    <property type="nucleotide sequence ID" value="NZ_WMIE01000002.1"/>
</dbReference>
<dbReference type="InterPro" id="IPR036163">
    <property type="entry name" value="HMA_dom_sf"/>
</dbReference>
<dbReference type="CDD" id="cd00371">
    <property type="entry name" value="HMA"/>
    <property type="match status" value="1"/>
</dbReference>
<dbReference type="InterPro" id="IPR023298">
    <property type="entry name" value="ATPase_P-typ_TM_dom_sf"/>
</dbReference>
<dbReference type="Pfam" id="PF00403">
    <property type="entry name" value="HMA"/>
    <property type="match status" value="1"/>
</dbReference>
<evidence type="ECO:0000256" key="10">
    <source>
        <dbReference type="ARBA" id="ARBA00022842"/>
    </source>
</evidence>
<comment type="similarity">
    <text evidence="2 15">Belongs to the cation transport ATPase (P-type) (TC 3.A.3) family. Type IB subfamily.</text>
</comment>
<feature type="transmembrane region" description="Helical" evidence="15">
    <location>
        <begin position="211"/>
        <end position="229"/>
    </location>
</feature>
<evidence type="ECO:0000256" key="2">
    <source>
        <dbReference type="ARBA" id="ARBA00006024"/>
    </source>
</evidence>
<dbReference type="Gene3D" id="2.70.150.10">
    <property type="entry name" value="Calcium-transporting ATPase, cytoplasmic transduction domain A"/>
    <property type="match status" value="1"/>
</dbReference>
<evidence type="ECO:0000256" key="8">
    <source>
        <dbReference type="ARBA" id="ARBA00022741"/>
    </source>
</evidence>
<dbReference type="Gene3D" id="3.30.70.100">
    <property type="match status" value="1"/>
</dbReference>
<feature type="transmembrane region" description="Helical" evidence="15">
    <location>
        <begin position="366"/>
        <end position="385"/>
    </location>
</feature>
<dbReference type="Pfam" id="PF00702">
    <property type="entry name" value="Hydrolase"/>
    <property type="match status" value="1"/>
</dbReference>
<dbReference type="SUPFAM" id="SSF81665">
    <property type="entry name" value="Calcium ATPase, transmembrane domain M"/>
    <property type="match status" value="1"/>
</dbReference>
<dbReference type="Gene3D" id="3.40.1110.10">
    <property type="entry name" value="Calcium-transporting ATPase, cytoplasmic domain N"/>
    <property type="match status" value="1"/>
</dbReference>
<evidence type="ECO:0000256" key="3">
    <source>
        <dbReference type="ARBA" id="ARBA00022448"/>
    </source>
</evidence>
<comment type="subcellular location">
    <subcellularLocation>
        <location evidence="1">Cell membrane</location>
        <topology evidence="1">Multi-pass membrane protein</topology>
    </subcellularLocation>
</comment>
<dbReference type="NCBIfam" id="TIGR01494">
    <property type="entry name" value="ATPase_P-type"/>
    <property type="match status" value="1"/>
</dbReference>
<dbReference type="GO" id="GO:0055070">
    <property type="term" value="P:copper ion homeostasis"/>
    <property type="evidence" value="ECO:0007669"/>
    <property type="project" value="TreeGrafter"/>
</dbReference>
<dbReference type="PRINTS" id="PR00119">
    <property type="entry name" value="CATATPASE"/>
</dbReference>
<protein>
    <submittedName>
        <fullName evidence="17">Cadmium-translocating P-type ATPase</fullName>
        <ecNumber evidence="17">3.6.3.3</ecNumber>
    </submittedName>
</protein>
<keyword evidence="14 15" id="KW-0472">Membrane</keyword>
<keyword evidence="10" id="KW-0460">Magnesium</keyword>
<evidence type="ECO:0000256" key="12">
    <source>
        <dbReference type="ARBA" id="ARBA00022989"/>
    </source>
</evidence>
<dbReference type="PRINTS" id="PR00943">
    <property type="entry name" value="CUATPASE"/>
</dbReference>
<evidence type="ECO:0000256" key="5">
    <source>
        <dbReference type="ARBA" id="ARBA00022553"/>
    </source>
</evidence>
<keyword evidence="17" id="KW-0378">Hydrolase</keyword>
<evidence type="ECO:0000256" key="4">
    <source>
        <dbReference type="ARBA" id="ARBA00022475"/>
    </source>
</evidence>
<keyword evidence="3" id="KW-0813">Transport</keyword>
<dbReference type="NCBIfam" id="TIGR01525">
    <property type="entry name" value="ATPase-IB_hvy"/>
    <property type="match status" value="1"/>
</dbReference>
<dbReference type="InterPro" id="IPR001757">
    <property type="entry name" value="P_typ_ATPase"/>
</dbReference>
<keyword evidence="4 15" id="KW-1003">Cell membrane</keyword>
<dbReference type="SUPFAM" id="SSF81653">
    <property type="entry name" value="Calcium ATPase, transduction domain A"/>
    <property type="match status" value="1"/>
</dbReference>
<name>A0A6L6J879_9RHOB</name>
<feature type="transmembrane region" description="Helical" evidence="15">
    <location>
        <begin position="391"/>
        <end position="416"/>
    </location>
</feature>
<keyword evidence="18" id="KW-1185">Reference proteome</keyword>
<comment type="caution">
    <text evidence="17">The sequence shown here is derived from an EMBL/GenBank/DDBJ whole genome shotgun (WGS) entry which is preliminary data.</text>
</comment>
<dbReference type="GO" id="GO:0016887">
    <property type="term" value="F:ATP hydrolysis activity"/>
    <property type="evidence" value="ECO:0007669"/>
    <property type="project" value="InterPro"/>
</dbReference>
<feature type="transmembrane region" description="Helical" evidence="15">
    <location>
        <begin position="183"/>
        <end position="205"/>
    </location>
</feature>
<dbReference type="PROSITE" id="PS50846">
    <property type="entry name" value="HMA_2"/>
    <property type="match status" value="1"/>
</dbReference>
<dbReference type="InterPro" id="IPR059000">
    <property type="entry name" value="ATPase_P-type_domA"/>
</dbReference>
<dbReference type="GO" id="GO:0005886">
    <property type="term" value="C:plasma membrane"/>
    <property type="evidence" value="ECO:0007669"/>
    <property type="project" value="UniProtKB-SubCell"/>
</dbReference>
<dbReference type="GO" id="GO:0005524">
    <property type="term" value="F:ATP binding"/>
    <property type="evidence" value="ECO:0007669"/>
    <property type="project" value="UniProtKB-UniRule"/>
</dbReference>
<dbReference type="Pfam" id="PF00122">
    <property type="entry name" value="E1-E2_ATPase"/>
    <property type="match status" value="1"/>
</dbReference>
<proteinExistence type="inferred from homology"/>
<evidence type="ECO:0000313" key="18">
    <source>
        <dbReference type="Proteomes" id="UP000478183"/>
    </source>
</evidence>
<gene>
    <name evidence="17" type="primary">cadA</name>
    <name evidence="17" type="ORF">GL286_06685</name>
</gene>
<dbReference type="PANTHER" id="PTHR43520:SF5">
    <property type="entry name" value="CATION-TRANSPORTING P-TYPE ATPASE-RELATED"/>
    <property type="match status" value="1"/>
</dbReference>
<evidence type="ECO:0000256" key="7">
    <source>
        <dbReference type="ARBA" id="ARBA00022723"/>
    </source>
</evidence>
<dbReference type="NCBIfam" id="TIGR01512">
    <property type="entry name" value="ATPase-IB2_Cd"/>
    <property type="match status" value="1"/>
</dbReference>
<evidence type="ECO:0000256" key="13">
    <source>
        <dbReference type="ARBA" id="ARBA00023065"/>
    </source>
</evidence>